<evidence type="ECO:0008006" key="4">
    <source>
        <dbReference type="Google" id="ProtNLM"/>
    </source>
</evidence>
<dbReference type="PATRIC" id="fig|167539.5.peg.1332"/>
<dbReference type="AlphaFoldDB" id="Q7VB30"/>
<dbReference type="eggNOG" id="ENOG502ZTRU">
    <property type="taxonomic scope" value="Bacteria"/>
</dbReference>
<dbReference type="KEGG" id="pma:Pro_1270"/>
<evidence type="ECO:0000313" key="2">
    <source>
        <dbReference type="EMBL" id="AAQ00314.1"/>
    </source>
</evidence>
<sequence length="80" mass="8562">MSKRSPVGIFLAASALMAASTVTVQNIGYAGERDLGGLKEWTTDQEIDAESTLDEAAEKAKKEAEKDDICIPVGEGENCW</sequence>
<name>Q7VB30_PROMA</name>
<dbReference type="HOGENOM" id="CLU_178615_0_0_3"/>
<keyword evidence="1" id="KW-0732">Signal</keyword>
<gene>
    <name evidence="2" type="ordered locus">Pro_1270</name>
</gene>
<dbReference type="EMBL" id="AE017126">
    <property type="protein sequence ID" value="AAQ00314.1"/>
    <property type="molecule type" value="Genomic_DNA"/>
</dbReference>
<protein>
    <recommendedName>
        <fullName evidence="4">Peptidase family M20/M25/M40</fullName>
    </recommendedName>
</protein>
<dbReference type="RefSeq" id="WP_011125421.1">
    <property type="nucleotide sequence ID" value="NC_005042.1"/>
</dbReference>
<organism evidence="2 3">
    <name type="scientific">Prochlorococcus marinus (strain SARG / CCMP1375 / SS120)</name>
    <dbReference type="NCBI Taxonomy" id="167539"/>
    <lineage>
        <taxon>Bacteria</taxon>
        <taxon>Bacillati</taxon>
        <taxon>Cyanobacteriota</taxon>
        <taxon>Cyanophyceae</taxon>
        <taxon>Synechococcales</taxon>
        <taxon>Prochlorococcaceae</taxon>
        <taxon>Prochlorococcus</taxon>
    </lineage>
</organism>
<proteinExistence type="predicted"/>
<feature type="chain" id="PRO_5004292430" description="Peptidase family M20/M25/M40" evidence="1">
    <location>
        <begin position="19"/>
        <end position="80"/>
    </location>
</feature>
<dbReference type="Proteomes" id="UP000001420">
    <property type="component" value="Chromosome"/>
</dbReference>
<evidence type="ECO:0000313" key="3">
    <source>
        <dbReference type="Proteomes" id="UP000001420"/>
    </source>
</evidence>
<reference evidence="2 3" key="1">
    <citation type="journal article" date="2003" name="Proc. Natl. Acad. Sci. U.S.A.">
        <title>Genome sequence of the cyanobacterium Prochlorococcus marinus SS120, a nearly minimal oxyphototrophic genome.</title>
        <authorList>
            <person name="Dufresne A."/>
            <person name="Salanoubat M."/>
            <person name="Partensky F."/>
            <person name="Artiguenave F."/>
            <person name="Axmann I.M."/>
            <person name="Barbe V."/>
            <person name="Duprat S."/>
            <person name="Galperin M.Y."/>
            <person name="Koonin E.V."/>
            <person name="Le Gall F."/>
            <person name="Makarova K.S."/>
            <person name="Ostrowski M."/>
            <person name="Oztas S."/>
            <person name="Robert C."/>
            <person name="Rogozin I.B."/>
            <person name="Scanlan D.J."/>
            <person name="Tandeau de Marsac N."/>
            <person name="Weissenbach J."/>
            <person name="Wincker P."/>
            <person name="Wolf Y.I."/>
            <person name="Hess W.R."/>
        </authorList>
    </citation>
    <scope>NUCLEOTIDE SEQUENCE [LARGE SCALE GENOMIC DNA]</scope>
    <source>
        <strain evidence="3">SARG / CCMP1375 / SS120</strain>
    </source>
</reference>
<feature type="signal peptide" evidence="1">
    <location>
        <begin position="1"/>
        <end position="18"/>
    </location>
</feature>
<keyword evidence="3" id="KW-1185">Reference proteome</keyword>
<dbReference type="STRING" id="167539.Pro_1270"/>
<dbReference type="OrthoDB" id="560099at2"/>
<evidence type="ECO:0000256" key="1">
    <source>
        <dbReference type="SAM" id="SignalP"/>
    </source>
</evidence>
<accession>Q7VB30</accession>
<dbReference type="EnsemblBacteria" id="AAQ00314">
    <property type="protein sequence ID" value="AAQ00314"/>
    <property type="gene ID" value="Pro_1270"/>
</dbReference>